<keyword evidence="5" id="KW-1185">Reference proteome</keyword>
<sequence>MLAISADSEAGLHASCSQQSRPPQAHTGCAHLRRMRPLPALCTTRSKINSGLTNLAERQRDHSERDTTMQAPANAENRGKEADFRLNELFFSRTDPGGIIKAGNSIFQRVSEYEAQDLWDKPHKLIRHPDTPRGVFYKLWSTIKAGQPIGAYVKNSSKSGKYYWVYAVVAPVDGGYLSIRLKPTSSLFDKVRDLYIVQAGRERTEGLDPAQSADEIDQALGKLGFESYEAFMSQALKQELDARDRGLGRSTSTLSSNFDRLHKSANVLLDDIKAISASLDSVKNTPFNLRIFASQMGDEGEGLAVIAANYVTLLEELRALLSEFDNTATDIANSLDEALLLNFIVQLQREMIDFFQSEEGATDGVDKEAETDQLERLSGTFNERAQLALNTVRARCMNLPGACQAMKRQATALDVIRLMAKVEMSNNDQNSGIILELEQRLEACQETLQSALNNIARESMQTLNAIRDMARLNEIATRDAGTSQALAKAS</sequence>
<name>A0A399R8H8_9PROT</name>
<protein>
    <recommendedName>
        <fullName evidence="3">PAS fold-3 domain-containing protein</fullName>
    </recommendedName>
</protein>
<gene>
    <name evidence="4" type="ORF">D1223_17720</name>
</gene>
<dbReference type="InterPro" id="IPR035965">
    <property type="entry name" value="PAS-like_dom_sf"/>
</dbReference>
<dbReference type="SUPFAM" id="SSF55785">
    <property type="entry name" value="PYP-like sensor domain (PAS domain)"/>
    <property type="match status" value="1"/>
</dbReference>
<evidence type="ECO:0000259" key="3">
    <source>
        <dbReference type="Pfam" id="PF08447"/>
    </source>
</evidence>
<feature type="compositionally biased region" description="Basic and acidic residues" evidence="2">
    <location>
        <begin position="57"/>
        <end position="67"/>
    </location>
</feature>
<evidence type="ECO:0000256" key="2">
    <source>
        <dbReference type="SAM" id="MobiDB-lite"/>
    </source>
</evidence>
<dbReference type="Pfam" id="PF08447">
    <property type="entry name" value="PAS_3"/>
    <property type="match status" value="1"/>
</dbReference>
<feature type="domain" description="PAS fold-3" evidence="3">
    <location>
        <begin position="106"/>
        <end position="172"/>
    </location>
</feature>
<feature type="coiled-coil region" evidence="1">
    <location>
        <begin position="434"/>
        <end position="461"/>
    </location>
</feature>
<feature type="region of interest" description="Disordered" evidence="2">
    <location>
        <begin position="52"/>
        <end position="77"/>
    </location>
</feature>
<reference evidence="4 5" key="1">
    <citation type="submission" date="2018-08" db="EMBL/GenBank/DDBJ databases">
        <title>Henriciella mobilis sp. nov., isolated from seawater.</title>
        <authorList>
            <person name="Cheng H."/>
            <person name="Wu Y.-H."/>
            <person name="Xu X.-W."/>
            <person name="Guo L.-L."/>
        </authorList>
    </citation>
    <scope>NUCLEOTIDE SEQUENCE [LARGE SCALE GENOMIC DNA]</scope>
    <source>
        <strain evidence="4 5">JN25</strain>
    </source>
</reference>
<organism evidence="4 5">
    <name type="scientific">Henriciella mobilis</name>
    <dbReference type="NCBI Taxonomy" id="2305467"/>
    <lineage>
        <taxon>Bacteria</taxon>
        <taxon>Pseudomonadati</taxon>
        <taxon>Pseudomonadota</taxon>
        <taxon>Alphaproteobacteria</taxon>
        <taxon>Hyphomonadales</taxon>
        <taxon>Hyphomonadaceae</taxon>
        <taxon>Henriciella</taxon>
    </lineage>
</organism>
<feature type="region of interest" description="Disordered" evidence="2">
    <location>
        <begin position="1"/>
        <end position="27"/>
    </location>
</feature>
<dbReference type="Proteomes" id="UP000266385">
    <property type="component" value="Unassembled WGS sequence"/>
</dbReference>
<evidence type="ECO:0000313" key="4">
    <source>
        <dbReference type="EMBL" id="RIJ26781.1"/>
    </source>
</evidence>
<dbReference type="AlphaFoldDB" id="A0A399R8H8"/>
<proteinExistence type="predicted"/>
<dbReference type="Gene3D" id="3.30.450.20">
    <property type="entry name" value="PAS domain"/>
    <property type="match status" value="1"/>
</dbReference>
<evidence type="ECO:0000256" key="1">
    <source>
        <dbReference type="SAM" id="Coils"/>
    </source>
</evidence>
<dbReference type="EMBL" id="QWFX01000016">
    <property type="protein sequence ID" value="RIJ26781.1"/>
    <property type="molecule type" value="Genomic_DNA"/>
</dbReference>
<accession>A0A399R8H8</accession>
<keyword evidence="1" id="KW-0175">Coiled coil</keyword>
<evidence type="ECO:0000313" key="5">
    <source>
        <dbReference type="Proteomes" id="UP000266385"/>
    </source>
</evidence>
<dbReference type="InterPro" id="IPR013655">
    <property type="entry name" value="PAS_fold_3"/>
</dbReference>
<comment type="caution">
    <text evidence="4">The sequence shown here is derived from an EMBL/GenBank/DDBJ whole genome shotgun (WGS) entry which is preliminary data.</text>
</comment>